<reference evidence="15 16" key="1">
    <citation type="journal article" date="2006" name="Syst. Appl. Microbiol.">
        <title>Anoxybacillus amylolyticus sp. nov., a thermophilic amylase producing bacterium isolated from Mount Rittmann (Antarctica).</title>
        <authorList>
            <person name="Poli A."/>
            <person name="Esposito E."/>
            <person name="Lama L."/>
            <person name="Orlando P."/>
            <person name="Nicolaus G."/>
            <person name="de Appolonia F."/>
            <person name="Gambacorta A."/>
            <person name="Nicolaus B."/>
        </authorList>
    </citation>
    <scope>NUCLEOTIDE SEQUENCE [LARGE SCALE GENOMIC DNA]</scope>
    <source>
        <strain evidence="15 16">DSM 15939</strain>
    </source>
</reference>
<dbReference type="UniPathway" id="UPA00031">
    <property type="reaction ID" value="UER00014"/>
</dbReference>
<keyword evidence="16" id="KW-1185">Reference proteome</keyword>
<gene>
    <name evidence="8 15" type="primary">hisD</name>
    <name evidence="15" type="ORF">GFC30_562</name>
</gene>
<feature type="binding site" evidence="8 11">
    <location>
        <position position="183"/>
    </location>
    <ligand>
        <name>NAD(+)</name>
        <dbReference type="ChEBI" id="CHEBI:57540"/>
    </ligand>
</feature>
<dbReference type="PIRSF" id="PIRSF000099">
    <property type="entry name" value="Histidinol_dh"/>
    <property type="match status" value="1"/>
</dbReference>
<dbReference type="FunFam" id="3.40.50.1980:FF:000001">
    <property type="entry name" value="Histidinol dehydrogenase"/>
    <property type="match status" value="1"/>
</dbReference>
<accession>A0A160F6V9</accession>
<feature type="binding site" evidence="8 13">
    <location>
        <position position="251"/>
    </location>
    <ligand>
        <name>Zn(2+)</name>
        <dbReference type="ChEBI" id="CHEBI:29105"/>
    </ligand>
</feature>
<feature type="binding site" evidence="8 13">
    <location>
        <position position="254"/>
    </location>
    <ligand>
        <name>Zn(2+)</name>
        <dbReference type="ChEBI" id="CHEBI:29105"/>
    </ligand>
</feature>
<evidence type="ECO:0000256" key="5">
    <source>
        <dbReference type="ARBA" id="ARBA00022833"/>
    </source>
</evidence>
<comment type="similarity">
    <text evidence="2 8 9 14">Belongs to the histidinol dehydrogenase family.</text>
</comment>
<dbReference type="Gene3D" id="1.20.5.1300">
    <property type="match status" value="1"/>
</dbReference>
<keyword evidence="8" id="KW-0028">Amino-acid biosynthesis</keyword>
<dbReference type="GO" id="GO:0051287">
    <property type="term" value="F:NAD binding"/>
    <property type="evidence" value="ECO:0007669"/>
    <property type="project" value="InterPro"/>
</dbReference>
<dbReference type="Pfam" id="PF00815">
    <property type="entry name" value="Histidinol_dh"/>
    <property type="match status" value="1"/>
</dbReference>
<feature type="binding site" evidence="8 13">
    <location>
        <position position="353"/>
    </location>
    <ligand>
        <name>Zn(2+)</name>
        <dbReference type="ChEBI" id="CHEBI:29105"/>
    </ligand>
</feature>
<evidence type="ECO:0000256" key="2">
    <source>
        <dbReference type="ARBA" id="ARBA00010178"/>
    </source>
</evidence>
<evidence type="ECO:0000256" key="6">
    <source>
        <dbReference type="ARBA" id="ARBA00023002"/>
    </source>
</evidence>
<dbReference type="FunFam" id="3.40.50.1980:FF:000026">
    <property type="entry name" value="Histidinol dehydrogenase"/>
    <property type="match status" value="1"/>
</dbReference>
<dbReference type="GO" id="GO:0004399">
    <property type="term" value="F:histidinol dehydrogenase activity"/>
    <property type="evidence" value="ECO:0007669"/>
    <property type="project" value="UniProtKB-UniRule"/>
</dbReference>
<dbReference type="NCBIfam" id="TIGR00069">
    <property type="entry name" value="hisD"/>
    <property type="match status" value="1"/>
</dbReference>
<comment type="pathway">
    <text evidence="8">Amino-acid biosynthesis; L-histidine biosynthesis; L-histidine from 5-phospho-alpha-D-ribose 1-diphosphate: step 9/9.</text>
</comment>
<keyword evidence="8 11" id="KW-0520">NAD</keyword>
<evidence type="ECO:0000256" key="10">
    <source>
        <dbReference type="PIRSR" id="PIRSR000099-1"/>
    </source>
</evidence>
<dbReference type="RefSeq" id="WP_066322801.1">
    <property type="nucleotide sequence ID" value="NZ_CP015438.1"/>
</dbReference>
<dbReference type="InterPro" id="IPR016161">
    <property type="entry name" value="Ald_DH/histidinol_DH"/>
</dbReference>
<dbReference type="OrthoDB" id="9805269at2"/>
<feature type="binding site" evidence="8 12">
    <location>
        <position position="407"/>
    </location>
    <ligand>
        <name>substrate</name>
    </ligand>
</feature>
<feature type="binding site" evidence="8 12">
    <location>
        <position position="353"/>
    </location>
    <ligand>
        <name>substrate</name>
    </ligand>
</feature>
<dbReference type="GO" id="GO:0000105">
    <property type="term" value="P:L-histidine biosynthetic process"/>
    <property type="evidence" value="ECO:0007669"/>
    <property type="project" value="UniProtKB-UniRule"/>
</dbReference>
<dbReference type="PROSITE" id="PS00611">
    <property type="entry name" value="HISOL_DEHYDROGENASE"/>
    <property type="match status" value="1"/>
</dbReference>
<dbReference type="PANTHER" id="PTHR21256">
    <property type="entry name" value="HISTIDINOL DEHYDROGENASE HDH"/>
    <property type="match status" value="1"/>
</dbReference>
<dbReference type="GO" id="GO:0008270">
    <property type="term" value="F:zinc ion binding"/>
    <property type="evidence" value="ECO:0007669"/>
    <property type="project" value="UniProtKB-UniRule"/>
</dbReference>
<keyword evidence="6 8" id="KW-0560">Oxidoreductase</keyword>
<dbReference type="EMBL" id="CP015438">
    <property type="protein sequence ID" value="ANB61902.1"/>
    <property type="molecule type" value="Genomic_DNA"/>
</dbReference>
<feature type="binding site" evidence="8 12">
    <location>
        <position position="254"/>
    </location>
    <ligand>
        <name>substrate</name>
    </ligand>
</feature>
<protein>
    <recommendedName>
        <fullName evidence="3 8">Histidinol dehydrogenase</fullName>
        <shortName evidence="8">HDH</shortName>
        <ecNumber evidence="3 8">1.1.1.23</ecNumber>
    </recommendedName>
</protein>
<comment type="catalytic activity">
    <reaction evidence="7 8">
        <text>L-histidinol + 2 NAD(+) + H2O = L-histidine + 2 NADH + 3 H(+)</text>
        <dbReference type="Rhea" id="RHEA:20641"/>
        <dbReference type="ChEBI" id="CHEBI:15377"/>
        <dbReference type="ChEBI" id="CHEBI:15378"/>
        <dbReference type="ChEBI" id="CHEBI:57540"/>
        <dbReference type="ChEBI" id="CHEBI:57595"/>
        <dbReference type="ChEBI" id="CHEBI:57699"/>
        <dbReference type="ChEBI" id="CHEBI:57945"/>
        <dbReference type="EC" id="1.1.1.23"/>
    </reaction>
</comment>
<dbReference type="AlphaFoldDB" id="A0A160F6V9"/>
<dbReference type="InterPro" id="IPR022695">
    <property type="entry name" value="Histidinol_DH_monofunct"/>
</dbReference>
<evidence type="ECO:0000256" key="1">
    <source>
        <dbReference type="ARBA" id="ARBA00003850"/>
    </source>
</evidence>
<evidence type="ECO:0000256" key="13">
    <source>
        <dbReference type="PIRSR" id="PIRSR000099-4"/>
    </source>
</evidence>
<dbReference type="EC" id="1.1.1.23" evidence="3 8"/>
<dbReference type="GO" id="GO:0005829">
    <property type="term" value="C:cytosol"/>
    <property type="evidence" value="ECO:0007669"/>
    <property type="project" value="TreeGrafter"/>
</dbReference>
<dbReference type="InterPro" id="IPR012131">
    <property type="entry name" value="Hstdl_DH"/>
</dbReference>
<feature type="binding site" evidence="8 12">
    <location>
        <position position="251"/>
    </location>
    <ligand>
        <name>substrate</name>
    </ligand>
</feature>
<evidence type="ECO:0000313" key="15">
    <source>
        <dbReference type="EMBL" id="ANB61902.1"/>
    </source>
</evidence>
<dbReference type="Proteomes" id="UP000076865">
    <property type="component" value="Chromosome"/>
</dbReference>
<feature type="binding site" evidence="8 11">
    <location>
        <position position="121"/>
    </location>
    <ligand>
        <name>NAD(+)</name>
        <dbReference type="ChEBI" id="CHEBI:57540"/>
    </ligand>
</feature>
<dbReference type="Gene3D" id="3.40.50.1980">
    <property type="entry name" value="Nitrogenase molybdenum iron protein domain"/>
    <property type="match status" value="2"/>
</dbReference>
<keyword evidence="5 8" id="KW-0862">Zinc</keyword>
<dbReference type="HAMAP" id="MF_01024">
    <property type="entry name" value="HisD"/>
    <property type="match status" value="1"/>
</dbReference>
<evidence type="ECO:0000256" key="8">
    <source>
        <dbReference type="HAMAP-Rule" id="MF_01024"/>
    </source>
</evidence>
<evidence type="ECO:0000313" key="16">
    <source>
        <dbReference type="Proteomes" id="UP000076865"/>
    </source>
</evidence>
<keyword evidence="4 8" id="KW-0479">Metal-binding</keyword>
<organism evidence="15 16">
    <name type="scientific">Anoxybacteroides amylolyticum</name>
    <dbReference type="NCBI Taxonomy" id="294699"/>
    <lineage>
        <taxon>Bacteria</taxon>
        <taxon>Bacillati</taxon>
        <taxon>Bacillota</taxon>
        <taxon>Bacilli</taxon>
        <taxon>Bacillales</taxon>
        <taxon>Anoxybacillaceae</taxon>
        <taxon>Anoxybacteroides</taxon>
    </lineage>
</organism>
<feature type="binding site" evidence="8 12">
    <location>
        <position position="412"/>
    </location>
    <ligand>
        <name>substrate</name>
    </ligand>
</feature>
<feature type="binding site" evidence="8 12">
    <location>
        <position position="229"/>
    </location>
    <ligand>
        <name>substrate</name>
    </ligand>
</feature>
<comment type="function">
    <text evidence="1 8">Catalyzes the sequential NAD-dependent oxidations of L-histidinol to L-histidinaldehyde and then to L-histidine.</text>
</comment>
<dbReference type="InterPro" id="IPR001692">
    <property type="entry name" value="Histidinol_DH_CS"/>
</dbReference>
<dbReference type="PANTHER" id="PTHR21256:SF2">
    <property type="entry name" value="HISTIDINE BIOSYNTHESIS TRIFUNCTIONAL PROTEIN"/>
    <property type="match status" value="1"/>
</dbReference>
<feature type="binding site" evidence="8 13">
    <location>
        <position position="412"/>
    </location>
    <ligand>
        <name>Zn(2+)</name>
        <dbReference type="ChEBI" id="CHEBI:29105"/>
    </ligand>
</feature>
<sequence>MKIERVTGQLSLRRTIESGTEEQRRAVQTIIDDVRTNGDAALRKYTEQFDKVAIDDFLVSKEEIDEAYGEISDELLHVLREAATNIRDYHERQKRESWIMTKEDGTMLGQKVTPLDAVGLYVPGGTAAYPSSVLMNVIPAQVAGVQRIVIVSPPNKQGTLPAGVLVAAHELGVKEIYKVGGAQAIAALAYGTETIQPVDKIFGPGNIYVALAKREVFGQVAIDMIAGPSEIVVLADDTAKANEIAADLLSQAEHDARASSILVTPSMKLALEVANEVEKQLQTLPRQAIAAASIAQYGAIYVTDTLEEAIAVVNELAPEHLEVMTAEPLLVLGQIRHAGAIFLGRFSSEPVGDYFAGPNHVLPTNGTARFSSGLSVDEFVKKSSIIFYSEQALKENGRKIAAFARAEGLEAHARAIEARGIE</sequence>
<feature type="binding site" evidence="8 11">
    <location>
        <position position="206"/>
    </location>
    <ligand>
        <name>NAD(+)</name>
        <dbReference type="ChEBI" id="CHEBI:57540"/>
    </ligand>
</feature>
<evidence type="ECO:0000256" key="3">
    <source>
        <dbReference type="ARBA" id="ARBA00012965"/>
    </source>
</evidence>
<feature type="binding site" evidence="8 12">
    <location>
        <position position="320"/>
    </location>
    <ligand>
        <name>substrate</name>
    </ligand>
</feature>
<evidence type="ECO:0000256" key="11">
    <source>
        <dbReference type="PIRSR" id="PIRSR000099-2"/>
    </source>
</evidence>
<name>A0A160F6V9_9BACL</name>
<evidence type="ECO:0000256" key="9">
    <source>
        <dbReference type="PIRNR" id="PIRNR000099"/>
    </source>
</evidence>
<keyword evidence="8" id="KW-0368">Histidine biosynthesis</keyword>
<dbReference type="SUPFAM" id="SSF53720">
    <property type="entry name" value="ALDH-like"/>
    <property type="match status" value="1"/>
</dbReference>
<comment type="cofactor">
    <cofactor evidence="8 13">
        <name>Zn(2+)</name>
        <dbReference type="ChEBI" id="CHEBI:29105"/>
    </cofactor>
    <text evidence="8 13">Binds 1 zinc ion per subunit.</text>
</comment>
<evidence type="ECO:0000256" key="12">
    <source>
        <dbReference type="PIRSR" id="PIRSR000099-3"/>
    </source>
</evidence>
<evidence type="ECO:0000256" key="7">
    <source>
        <dbReference type="ARBA" id="ARBA00049489"/>
    </source>
</evidence>
<dbReference type="PRINTS" id="PR00083">
    <property type="entry name" value="HOLDHDRGNASE"/>
</dbReference>
<feature type="active site" description="Proton acceptor" evidence="8 10">
    <location>
        <position position="319"/>
    </location>
</feature>
<evidence type="ECO:0000256" key="4">
    <source>
        <dbReference type="ARBA" id="ARBA00022723"/>
    </source>
</evidence>
<dbReference type="KEGG" id="aamy:GFC30_562"/>
<feature type="active site" description="Proton acceptor" evidence="8 10">
    <location>
        <position position="320"/>
    </location>
</feature>
<proteinExistence type="inferred from homology"/>
<dbReference type="PATRIC" id="fig|294699.3.peg.557"/>
<evidence type="ECO:0000256" key="14">
    <source>
        <dbReference type="RuleBase" id="RU004175"/>
    </source>
</evidence>
<dbReference type="CDD" id="cd06572">
    <property type="entry name" value="Histidinol_dh"/>
    <property type="match status" value="1"/>
</dbReference>